<evidence type="ECO:0000259" key="4">
    <source>
        <dbReference type="Pfam" id="PF00248"/>
    </source>
</evidence>
<sequence length="354" mass="39713">MASERSEALPKMQYRFLGSSGLKVSAISLGGWLTYGGHVDNELAQSCLKAAYDAGINFFDCAEGYGGGESERVMGEAIKKFEWKRNDIVVSTKIYWGAANGELNVNNGGLSRKHIIEGTKASLQRLQLDYVDILYCHRPDRHTPILETVRAMNYIINSGQAFYWGTSMWSADEITRATELAEKHNLIGPIVEQPLYNAFDRERVESEYFHLYKEYGYGLTVFSPLKGGVLTGKYDDGIPEDSRIAKSEDKYIKGLRKEVKTEQWKVTIEKVKKLKVVADKLDTDRAALSMAWVLKNPNVSSAITGASRPEQIGKTVRALGVLPKLTDEIMKEIDEILGSKPEPIVMRFFDDHGR</sequence>
<protein>
    <submittedName>
        <fullName evidence="5">Voltage-gated potassium channel subunit beta-2</fullName>
    </submittedName>
</protein>
<dbReference type="Gene3D" id="3.20.20.100">
    <property type="entry name" value="NADP-dependent oxidoreductase domain"/>
    <property type="match status" value="1"/>
</dbReference>
<evidence type="ECO:0000256" key="3">
    <source>
        <dbReference type="ARBA" id="ARBA00023002"/>
    </source>
</evidence>
<dbReference type="RefSeq" id="XP_033600982.1">
    <property type="nucleotide sequence ID" value="XM_033741029.1"/>
</dbReference>
<reference evidence="5" key="1">
    <citation type="journal article" date="2020" name="Stud. Mycol.">
        <title>101 Dothideomycetes genomes: a test case for predicting lifestyles and emergence of pathogens.</title>
        <authorList>
            <person name="Haridas S."/>
            <person name="Albert R."/>
            <person name="Binder M."/>
            <person name="Bloem J."/>
            <person name="Labutti K."/>
            <person name="Salamov A."/>
            <person name="Andreopoulos B."/>
            <person name="Baker S."/>
            <person name="Barry K."/>
            <person name="Bills G."/>
            <person name="Bluhm B."/>
            <person name="Cannon C."/>
            <person name="Castanera R."/>
            <person name="Culley D."/>
            <person name="Daum C."/>
            <person name="Ezra D."/>
            <person name="Gonzalez J."/>
            <person name="Henrissat B."/>
            <person name="Kuo A."/>
            <person name="Liang C."/>
            <person name="Lipzen A."/>
            <person name="Lutzoni F."/>
            <person name="Magnuson J."/>
            <person name="Mondo S."/>
            <person name="Nolan M."/>
            <person name="Ohm R."/>
            <person name="Pangilinan J."/>
            <person name="Park H.-J."/>
            <person name="Ramirez L."/>
            <person name="Alfaro M."/>
            <person name="Sun H."/>
            <person name="Tritt A."/>
            <person name="Yoshinaga Y."/>
            <person name="Zwiers L.-H."/>
            <person name="Turgeon B."/>
            <person name="Goodwin S."/>
            <person name="Spatafora J."/>
            <person name="Crous P."/>
            <person name="Grigoriev I."/>
        </authorList>
    </citation>
    <scope>NUCLEOTIDE SEQUENCE</scope>
    <source>
        <strain evidence="5">CBS 121739</strain>
    </source>
</reference>
<dbReference type="PANTHER" id="PTHR43150">
    <property type="entry name" value="HYPERKINETIC, ISOFORM M"/>
    <property type="match status" value="1"/>
</dbReference>
<dbReference type="GeneID" id="54482083"/>
<dbReference type="OrthoDB" id="1720422at2759"/>
<accession>A0A6A6WBP3</accession>
<keyword evidence="5" id="KW-0407">Ion channel</keyword>
<dbReference type="PRINTS" id="PR01577">
    <property type="entry name" value="KCNABCHANNEL"/>
</dbReference>
<name>A0A6A6WBP3_9PEZI</name>
<proteinExistence type="inferred from homology"/>
<dbReference type="GO" id="GO:0016491">
    <property type="term" value="F:oxidoreductase activity"/>
    <property type="evidence" value="ECO:0007669"/>
    <property type="project" value="UniProtKB-KW"/>
</dbReference>
<dbReference type="Pfam" id="PF00248">
    <property type="entry name" value="Aldo_ket_red"/>
    <property type="match status" value="1"/>
</dbReference>
<evidence type="ECO:0000313" key="6">
    <source>
        <dbReference type="Proteomes" id="UP000799437"/>
    </source>
</evidence>
<dbReference type="Proteomes" id="UP000799437">
    <property type="component" value="Unassembled WGS sequence"/>
</dbReference>
<evidence type="ECO:0000256" key="2">
    <source>
        <dbReference type="ARBA" id="ARBA00022857"/>
    </source>
</evidence>
<evidence type="ECO:0000256" key="1">
    <source>
        <dbReference type="ARBA" id="ARBA00006515"/>
    </source>
</evidence>
<dbReference type="InterPro" id="IPR023210">
    <property type="entry name" value="NADP_OxRdtase_dom"/>
</dbReference>
<keyword evidence="2" id="KW-0521">NADP</keyword>
<dbReference type="InterPro" id="IPR005399">
    <property type="entry name" value="K_chnl_volt-dep_bsu_KCNAB-rel"/>
</dbReference>
<dbReference type="EMBL" id="ML996571">
    <property type="protein sequence ID" value="KAF2758531.1"/>
    <property type="molecule type" value="Genomic_DNA"/>
</dbReference>
<dbReference type="GO" id="GO:0034220">
    <property type="term" value="P:monoatomic ion transmembrane transport"/>
    <property type="evidence" value="ECO:0007669"/>
    <property type="project" value="UniProtKB-KW"/>
</dbReference>
<keyword evidence="3" id="KW-0560">Oxidoreductase</keyword>
<gene>
    <name evidence="5" type="ORF">EJ05DRAFT_353869</name>
</gene>
<dbReference type="PANTHER" id="PTHR43150:SF6">
    <property type="entry name" value="VIC POTASSIUM ION CHANNEL, BETA SUBUNIT (EUROFUNG)"/>
    <property type="match status" value="1"/>
</dbReference>
<evidence type="ECO:0000313" key="5">
    <source>
        <dbReference type="EMBL" id="KAF2758531.1"/>
    </source>
</evidence>
<keyword evidence="6" id="KW-1185">Reference proteome</keyword>
<dbReference type="SUPFAM" id="SSF51430">
    <property type="entry name" value="NAD(P)-linked oxidoreductase"/>
    <property type="match status" value="1"/>
</dbReference>
<comment type="similarity">
    <text evidence="1">Belongs to the shaker potassium channel beta subunit family.</text>
</comment>
<dbReference type="InterPro" id="IPR036812">
    <property type="entry name" value="NAD(P)_OxRdtase_dom_sf"/>
</dbReference>
<organism evidence="5 6">
    <name type="scientific">Pseudovirgaria hyperparasitica</name>
    <dbReference type="NCBI Taxonomy" id="470096"/>
    <lineage>
        <taxon>Eukaryota</taxon>
        <taxon>Fungi</taxon>
        <taxon>Dikarya</taxon>
        <taxon>Ascomycota</taxon>
        <taxon>Pezizomycotina</taxon>
        <taxon>Dothideomycetes</taxon>
        <taxon>Dothideomycetes incertae sedis</taxon>
        <taxon>Acrospermales</taxon>
        <taxon>Acrospermaceae</taxon>
        <taxon>Pseudovirgaria</taxon>
    </lineage>
</organism>
<keyword evidence="5" id="KW-0813">Transport</keyword>
<keyword evidence="5" id="KW-0406">Ion transport</keyword>
<dbReference type="AlphaFoldDB" id="A0A6A6WBP3"/>
<feature type="domain" description="NADP-dependent oxidoreductase" evidence="4">
    <location>
        <begin position="27"/>
        <end position="336"/>
    </location>
</feature>